<keyword evidence="4" id="KW-0689">Ribosomal protein</keyword>
<dbReference type="InterPro" id="IPR016181">
    <property type="entry name" value="Acyl_CoA_acyltransferase"/>
</dbReference>
<protein>
    <submittedName>
        <fullName evidence="4">Ribosomal protein S18 acetylase RimI-like enzyme</fullName>
    </submittedName>
</protein>
<dbReference type="CDD" id="cd04301">
    <property type="entry name" value="NAT_SF"/>
    <property type="match status" value="1"/>
</dbReference>
<reference evidence="4 5" key="1">
    <citation type="submission" date="2019-03" db="EMBL/GenBank/DDBJ databases">
        <title>Sequencing the genomes of 1000 actinobacteria strains.</title>
        <authorList>
            <person name="Klenk H.-P."/>
        </authorList>
    </citation>
    <scope>NUCLEOTIDE SEQUENCE [LARGE SCALE GENOMIC DNA]</scope>
    <source>
        <strain evidence="4 5">DSM 43805</strain>
    </source>
</reference>
<organism evidence="4 5">
    <name type="scientific">Paractinoplanes brasiliensis</name>
    <dbReference type="NCBI Taxonomy" id="52695"/>
    <lineage>
        <taxon>Bacteria</taxon>
        <taxon>Bacillati</taxon>
        <taxon>Actinomycetota</taxon>
        <taxon>Actinomycetes</taxon>
        <taxon>Micromonosporales</taxon>
        <taxon>Micromonosporaceae</taxon>
        <taxon>Paractinoplanes</taxon>
    </lineage>
</organism>
<dbReference type="OrthoDB" id="9803233at2"/>
<dbReference type="InterPro" id="IPR050832">
    <property type="entry name" value="Bact_Acetyltransf"/>
</dbReference>
<keyword evidence="5" id="KW-1185">Reference proteome</keyword>
<dbReference type="Pfam" id="PF00583">
    <property type="entry name" value="Acetyltransf_1"/>
    <property type="match status" value="1"/>
</dbReference>
<evidence type="ECO:0000256" key="1">
    <source>
        <dbReference type="ARBA" id="ARBA00022679"/>
    </source>
</evidence>
<dbReference type="EMBL" id="SNWR01000001">
    <property type="protein sequence ID" value="TDO39013.1"/>
    <property type="molecule type" value="Genomic_DNA"/>
</dbReference>
<accession>A0A4R6JQX5</accession>
<keyword evidence="4" id="KW-0687">Ribonucleoprotein</keyword>
<name>A0A4R6JQX5_9ACTN</name>
<dbReference type="Gene3D" id="3.40.630.30">
    <property type="match status" value="1"/>
</dbReference>
<evidence type="ECO:0000313" key="5">
    <source>
        <dbReference type="Proteomes" id="UP000294901"/>
    </source>
</evidence>
<evidence type="ECO:0000313" key="4">
    <source>
        <dbReference type="EMBL" id="TDO39013.1"/>
    </source>
</evidence>
<comment type="caution">
    <text evidence="4">The sequence shown here is derived from an EMBL/GenBank/DDBJ whole genome shotgun (WGS) entry which is preliminary data.</text>
</comment>
<dbReference type="Proteomes" id="UP000294901">
    <property type="component" value="Unassembled WGS sequence"/>
</dbReference>
<sequence length="172" mass="19134">MHRDVIFAARRVDHPDAATMLNVFYREQVGRYGWAESVDLDPGNYEAPDGLFIVIYRDGVPVGCGGCRRFEPGSATFEIKKTYLVPQARGHGLGQRLLDVLEDTAERGGARRIILETGVRNDAALRLFTRNGYTPTARYVAGRDPAINRAFEKMMTRSPRTVTTEDAQSAIA</sequence>
<gene>
    <name evidence="4" type="ORF">C8E87_2685</name>
</gene>
<dbReference type="AlphaFoldDB" id="A0A4R6JQX5"/>
<keyword evidence="2" id="KW-0012">Acyltransferase</keyword>
<dbReference type="PROSITE" id="PS51186">
    <property type="entry name" value="GNAT"/>
    <property type="match status" value="1"/>
</dbReference>
<evidence type="ECO:0000256" key="2">
    <source>
        <dbReference type="ARBA" id="ARBA00023315"/>
    </source>
</evidence>
<dbReference type="InterPro" id="IPR000182">
    <property type="entry name" value="GNAT_dom"/>
</dbReference>
<keyword evidence="1" id="KW-0808">Transferase</keyword>
<evidence type="ECO:0000259" key="3">
    <source>
        <dbReference type="PROSITE" id="PS51186"/>
    </source>
</evidence>
<proteinExistence type="predicted"/>
<dbReference type="GO" id="GO:0005840">
    <property type="term" value="C:ribosome"/>
    <property type="evidence" value="ECO:0007669"/>
    <property type="project" value="UniProtKB-KW"/>
</dbReference>
<dbReference type="PANTHER" id="PTHR43877">
    <property type="entry name" value="AMINOALKYLPHOSPHONATE N-ACETYLTRANSFERASE-RELATED-RELATED"/>
    <property type="match status" value="1"/>
</dbReference>
<dbReference type="GO" id="GO:0016747">
    <property type="term" value="F:acyltransferase activity, transferring groups other than amino-acyl groups"/>
    <property type="evidence" value="ECO:0007669"/>
    <property type="project" value="InterPro"/>
</dbReference>
<feature type="domain" description="N-acetyltransferase" evidence="3">
    <location>
        <begin position="4"/>
        <end position="158"/>
    </location>
</feature>
<dbReference type="SUPFAM" id="SSF55729">
    <property type="entry name" value="Acyl-CoA N-acyltransferases (Nat)"/>
    <property type="match status" value="1"/>
</dbReference>
<dbReference type="PANTHER" id="PTHR43877:SF2">
    <property type="entry name" value="AMINOALKYLPHOSPHONATE N-ACETYLTRANSFERASE-RELATED"/>
    <property type="match status" value="1"/>
</dbReference>